<dbReference type="InterPro" id="IPR016139">
    <property type="entry name" value="Ribosome_inactivat_prot_sub2"/>
</dbReference>
<dbReference type="KEGG" id="mcha:111023563"/>
<dbReference type="SUPFAM" id="SSF56371">
    <property type="entry name" value="Ribosome inactivating proteins (RIP)"/>
    <property type="match status" value="1"/>
</dbReference>
<dbReference type="GeneID" id="111023563"/>
<name>A0A6J1DRD7_MOMCH</name>
<dbReference type="Gene3D" id="4.10.470.10">
    <property type="entry name" value="Ricin (A Subunit), domain 2"/>
    <property type="match status" value="1"/>
</dbReference>
<evidence type="ECO:0000256" key="3">
    <source>
        <dbReference type="ARBA" id="ARBA00012001"/>
    </source>
</evidence>
<evidence type="ECO:0000256" key="6">
    <source>
        <dbReference type="ARBA" id="ARBA00022821"/>
    </source>
</evidence>
<dbReference type="PANTHER" id="PTHR33453">
    <property type="match status" value="1"/>
</dbReference>
<dbReference type="GO" id="GO:0017148">
    <property type="term" value="P:negative regulation of translation"/>
    <property type="evidence" value="ECO:0007669"/>
    <property type="project" value="UniProtKB-KW"/>
</dbReference>
<dbReference type="InterPro" id="IPR036041">
    <property type="entry name" value="Ribosome-inact_prot_sf"/>
</dbReference>
<dbReference type="OrthoDB" id="1704365at2759"/>
<evidence type="ECO:0000256" key="5">
    <source>
        <dbReference type="ARBA" id="ARBA00022801"/>
    </source>
</evidence>
<dbReference type="PRINTS" id="PR00396">
    <property type="entry name" value="SHIGARICIN"/>
</dbReference>
<dbReference type="EC" id="3.2.2.22" evidence="3 8"/>
<keyword evidence="5 8" id="KW-0378">Hydrolase</keyword>
<comment type="similarity">
    <text evidence="2">Belongs to the ribosome-inactivating protein family. Type 1 RIP subfamily.</text>
</comment>
<protein>
    <recommendedName>
        <fullName evidence="3 8">rRNA N-glycosylase</fullName>
        <ecNumber evidence="3 8">3.2.2.22</ecNumber>
    </recommendedName>
</protein>
<keyword evidence="10" id="KW-1185">Reference proteome</keyword>
<dbReference type="Pfam" id="PF00161">
    <property type="entry name" value="RIP"/>
    <property type="match status" value="1"/>
</dbReference>
<dbReference type="RefSeq" id="XP_022156718.1">
    <property type="nucleotide sequence ID" value="XM_022301026.1"/>
</dbReference>
<dbReference type="GO" id="GO:0090729">
    <property type="term" value="F:toxin activity"/>
    <property type="evidence" value="ECO:0007669"/>
    <property type="project" value="UniProtKB-KW"/>
</dbReference>
<accession>A0A6J1DRD7</accession>
<dbReference type="InterPro" id="IPR017988">
    <property type="entry name" value="Ribosome_inactivat_prot_CS"/>
</dbReference>
<evidence type="ECO:0000313" key="11">
    <source>
        <dbReference type="RefSeq" id="XP_022156718.1"/>
    </source>
</evidence>
<keyword evidence="7 8" id="KW-0652">Protein synthesis inhibitor</keyword>
<evidence type="ECO:0000256" key="7">
    <source>
        <dbReference type="ARBA" id="ARBA00023193"/>
    </source>
</evidence>
<dbReference type="Proteomes" id="UP000504603">
    <property type="component" value="Unplaced"/>
</dbReference>
<keyword evidence="6 8" id="KW-0611">Plant defense</keyword>
<proteinExistence type="inferred from homology"/>
<dbReference type="Gene3D" id="3.40.420.10">
    <property type="entry name" value="Ricin (A subunit), domain 1"/>
    <property type="match status" value="1"/>
</dbReference>
<evidence type="ECO:0000313" key="10">
    <source>
        <dbReference type="Proteomes" id="UP000504603"/>
    </source>
</evidence>
<evidence type="ECO:0000256" key="2">
    <source>
        <dbReference type="ARBA" id="ARBA00008544"/>
    </source>
</evidence>
<dbReference type="PROSITE" id="PS00275">
    <property type="entry name" value="SHIGA_RICIN"/>
    <property type="match status" value="1"/>
</dbReference>
<dbReference type="PANTHER" id="PTHR33453:SF34">
    <property type="entry name" value="RIBOSOME-INACTIVATING PROTEIN"/>
    <property type="match status" value="1"/>
</dbReference>
<dbReference type="GO" id="GO:0006952">
    <property type="term" value="P:defense response"/>
    <property type="evidence" value="ECO:0007669"/>
    <property type="project" value="UniProtKB-KW"/>
</dbReference>
<dbReference type="GO" id="GO:0030598">
    <property type="term" value="F:rRNA N-glycosylase activity"/>
    <property type="evidence" value="ECO:0007669"/>
    <property type="project" value="UniProtKB-EC"/>
</dbReference>
<evidence type="ECO:0000256" key="4">
    <source>
        <dbReference type="ARBA" id="ARBA00022656"/>
    </source>
</evidence>
<evidence type="ECO:0000256" key="8">
    <source>
        <dbReference type="RuleBase" id="RU004915"/>
    </source>
</evidence>
<comment type="catalytic activity">
    <reaction evidence="1 8">
        <text>Endohydrolysis of the N-glycosidic bond at one specific adenosine on the 28S rRNA.</text>
        <dbReference type="EC" id="3.2.2.22"/>
    </reaction>
</comment>
<dbReference type="InterPro" id="IPR016138">
    <property type="entry name" value="Ribosome_inactivat_prot_sub1"/>
</dbReference>
<reference evidence="11" key="1">
    <citation type="submission" date="2025-08" db="UniProtKB">
        <authorList>
            <consortium name="RefSeq"/>
        </authorList>
    </citation>
    <scope>IDENTIFICATION</scope>
    <source>
        <strain evidence="11">OHB3-1</strain>
    </source>
</reference>
<feature type="chain" id="PRO_5026938505" description="rRNA N-glycosylase" evidence="9">
    <location>
        <begin position="23"/>
        <end position="297"/>
    </location>
</feature>
<evidence type="ECO:0000256" key="1">
    <source>
        <dbReference type="ARBA" id="ARBA00000237"/>
    </source>
</evidence>
<organism evidence="10 11">
    <name type="scientific">Momordica charantia</name>
    <name type="common">Bitter gourd</name>
    <name type="synonym">Balsam pear</name>
    <dbReference type="NCBI Taxonomy" id="3673"/>
    <lineage>
        <taxon>Eukaryota</taxon>
        <taxon>Viridiplantae</taxon>
        <taxon>Streptophyta</taxon>
        <taxon>Embryophyta</taxon>
        <taxon>Tracheophyta</taxon>
        <taxon>Spermatophyta</taxon>
        <taxon>Magnoliopsida</taxon>
        <taxon>eudicotyledons</taxon>
        <taxon>Gunneridae</taxon>
        <taxon>Pentapetalae</taxon>
        <taxon>rosids</taxon>
        <taxon>fabids</taxon>
        <taxon>Cucurbitales</taxon>
        <taxon>Cucurbitaceae</taxon>
        <taxon>Momordiceae</taxon>
        <taxon>Momordica</taxon>
    </lineage>
</organism>
<evidence type="ECO:0000256" key="9">
    <source>
        <dbReference type="SAM" id="SignalP"/>
    </source>
</evidence>
<sequence>MENMSKFLVFSLLSILATFFLAVEGDVSFRLLGATTKSYKDFIANFRNDLASHKRVYNIRLLSLTVPGPSRYTLVHLYNYDDQTITLAVDVINVYIMGYRNGHVSYFFNEPAAAEASKFVFKDAQRRVTLPFTSNYAGLETAAGKIRERIPLGLPAMNNAITNLVYYDTSPRNAIAAAFLVLIQSTAEAARFQYIEKVIGKDVEKDFLPSEALLSLENNWGALSKQIQIAEKNNGKFKDPVLLTDNQGKKVQINNVSSNVVTANIQLLLNYQQQVLAFDQDIMSSELRLGHGSYVTM</sequence>
<keyword evidence="4 8" id="KW-0800">Toxin</keyword>
<dbReference type="InterPro" id="IPR017989">
    <property type="entry name" value="Ribosome_inactivat_1/2"/>
</dbReference>
<keyword evidence="9" id="KW-0732">Signal</keyword>
<feature type="signal peptide" evidence="9">
    <location>
        <begin position="1"/>
        <end position="22"/>
    </location>
</feature>
<dbReference type="InterPro" id="IPR001574">
    <property type="entry name" value="Ribosome_inactivat_prot"/>
</dbReference>
<gene>
    <name evidence="11" type="primary">LOC111023563</name>
</gene>
<dbReference type="AlphaFoldDB" id="A0A6J1DRD7"/>